<dbReference type="GO" id="GO:0015031">
    <property type="term" value="P:protein transport"/>
    <property type="evidence" value="ECO:0007669"/>
    <property type="project" value="UniProtKB-KW"/>
</dbReference>
<dbReference type="STRING" id="696281.Desru_1242"/>
<dbReference type="Proteomes" id="UP000009234">
    <property type="component" value="Chromosome"/>
</dbReference>
<keyword evidence="11" id="KW-0966">Cell projection</keyword>
<accession>F6DNS1</accession>
<protein>
    <recommendedName>
        <fullName evidence="3">Flagellar FliJ protein</fullName>
    </recommendedName>
</protein>
<dbReference type="GO" id="GO:0044781">
    <property type="term" value="P:bacterial-type flagellum organization"/>
    <property type="evidence" value="ECO:0007669"/>
    <property type="project" value="UniProtKB-KW"/>
</dbReference>
<dbReference type="GO" id="GO:0006935">
    <property type="term" value="P:chemotaxis"/>
    <property type="evidence" value="ECO:0007669"/>
    <property type="project" value="UniProtKB-KW"/>
</dbReference>
<reference evidence="11 12" key="2">
    <citation type="journal article" date="2012" name="Stand. Genomic Sci.">
        <title>Complete genome sequence of the sulfate-reducing firmicute Desulfotomaculum ruminis type strain (DL(T)).</title>
        <authorList>
            <person name="Spring S."/>
            <person name="Visser M."/>
            <person name="Lu M."/>
            <person name="Copeland A."/>
            <person name="Lapidus A."/>
            <person name="Lucas S."/>
            <person name="Cheng J.F."/>
            <person name="Han C."/>
            <person name="Tapia R."/>
            <person name="Goodwin L.A."/>
            <person name="Pitluck S."/>
            <person name="Ivanova N."/>
            <person name="Land M."/>
            <person name="Hauser L."/>
            <person name="Larimer F."/>
            <person name="Rohde M."/>
            <person name="Goker M."/>
            <person name="Detter J.C."/>
            <person name="Kyrpides N.C."/>
            <person name="Woyke T."/>
            <person name="Schaap P.J."/>
            <person name="Plugge C.M."/>
            <person name="Muyzer G."/>
            <person name="Kuever J."/>
            <person name="Pereira I.A."/>
            <person name="Parshina S.N."/>
            <person name="Bernier-Latmani R."/>
            <person name="Stams A.J."/>
            <person name="Klenk H.P."/>
        </authorList>
    </citation>
    <scope>NUCLEOTIDE SEQUENCE [LARGE SCALE GENOMIC DNA]</scope>
    <source>
        <strain evidence="12">ATCC 23193 / DSM 2154 / NCIB 8452 / DL</strain>
    </source>
</reference>
<evidence type="ECO:0000313" key="11">
    <source>
        <dbReference type="EMBL" id="AEG59516.1"/>
    </source>
</evidence>
<keyword evidence="8" id="KW-0653">Protein transport</keyword>
<evidence type="ECO:0000256" key="8">
    <source>
        <dbReference type="ARBA" id="ARBA00022927"/>
    </source>
</evidence>
<comment type="subcellular location">
    <subcellularLocation>
        <location evidence="1">Cell membrane</location>
        <topology evidence="1">Peripheral membrane protein</topology>
        <orientation evidence="1">Cytoplasmic side</orientation>
    </subcellularLocation>
</comment>
<dbReference type="InterPro" id="IPR053716">
    <property type="entry name" value="Flag_assembly_chemotaxis_eff"/>
</dbReference>
<evidence type="ECO:0000256" key="7">
    <source>
        <dbReference type="ARBA" id="ARBA00022795"/>
    </source>
</evidence>
<dbReference type="GO" id="GO:0009288">
    <property type="term" value="C:bacterial-type flagellum"/>
    <property type="evidence" value="ECO:0007669"/>
    <property type="project" value="InterPro"/>
</dbReference>
<dbReference type="GO" id="GO:0005886">
    <property type="term" value="C:plasma membrane"/>
    <property type="evidence" value="ECO:0007669"/>
    <property type="project" value="UniProtKB-SubCell"/>
</dbReference>
<dbReference type="AlphaFoldDB" id="F6DNS1"/>
<keyword evidence="6" id="KW-0145">Chemotaxis</keyword>
<keyword evidence="12" id="KW-1185">Reference proteome</keyword>
<keyword evidence="9" id="KW-0472">Membrane</keyword>
<evidence type="ECO:0000256" key="3">
    <source>
        <dbReference type="ARBA" id="ARBA00020392"/>
    </source>
</evidence>
<reference evidence="12" key="1">
    <citation type="submission" date="2011-05" db="EMBL/GenBank/DDBJ databases">
        <title>Complete sequence of Desulfotomaculum ruminis DSM 2154.</title>
        <authorList>
            <person name="Lucas S."/>
            <person name="Copeland A."/>
            <person name="Lapidus A."/>
            <person name="Cheng J.-F."/>
            <person name="Goodwin L."/>
            <person name="Pitluck S."/>
            <person name="Lu M."/>
            <person name="Detter J.C."/>
            <person name="Han C."/>
            <person name="Tapia R."/>
            <person name="Land M."/>
            <person name="Hauser L."/>
            <person name="Kyrpides N."/>
            <person name="Ivanova N."/>
            <person name="Mikhailova N."/>
            <person name="Pagani I."/>
            <person name="Stams A.J.M."/>
            <person name="Plugge C.M."/>
            <person name="Muyzer G."/>
            <person name="Kuever J."/>
            <person name="Parshina S.N."/>
            <person name="Ivanova A.E."/>
            <person name="Nazina T.N."/>
            <person name="Brambilla E."/>
            <person name="Spring S."/>
            <person name="Klenk H.-P."/>
            <person name="Woyke T."/>
        </authorList>
    </citation>
    <scope>NUCLEOTIDE SEQUENCE [LARGE SCALE GENOMIC DNA]</scope>
    <source>
        <strain evidence="12">ATCC 23193 / DSM 2154 / NCIB 8452 / DL</strain>
    </source>
</reference>
<keyword evidence="4" id="KW-0813">Transport</keyword>
<dbReference type="GO" id="GO:0071973">
    <property type="term" value="P:bacterial-type flagellum-dependent cell motility"/>
    <property type="evidence" value="ECO:0007669"/>
    <property type="project" value="InterPro"/>
</dbReference>
<name>F6DNS1_DESRL</name>
<evidence type="ECO:0000256" key="9">
    <source>
        <dbReference type="ARBA" id="ARBA00023136"/>
    </source>
</evidence>
<organism evidence="11 12">
    <name type="scientific">Desulforamulus ruminis (strain ATCC 23193 / DSM 2154 / NCIMB 8452 / DL)</name>
    <name type="common">Desulfotomaculum ruminis</name>
    <dbReference type="NCBI Taxonomy" id="696281"/>
    <lineage>
        <taxon>Bacteria</taxon>
        <taxon>Bacillati</taxon>
        <taxon>Bacillota</taxon>
        <taxon>Clostridia</taxon>
        <taxon>Eubacteriales</taxon>
        <taxon>Peptococcaceae</taxon>
        <taxon>Desulforamulus</taxon>
    </lineage>
</organism>
<keyword evidence="7" id="KW-1005">Bacterial flagellum biogenesis</keyword>
<dbReference type="OrthoDB" id="1727315at2"/>
<proteinExistence type="inferred from homology"/>
<dbReference type="InterPro" id="IPR012823">
    <property type="entry name" value="Flagell_FliJ"/>
</dbReference>
<dbReference type="EMBL" id="CP002780">
    <property type="protein sequence ID" value="AEG59516.1"/>
    <property type="molecule type" value="Genomic_DNA"/>
</dbReference>
<dbReference type="HOGENOM" id="CLU_139638_5_0_9"/>
<evidence type="ECO:0000256" key="4">
    <source>
        <dbReference type="ARBA" id="ARBA00022448"/>
    </source>
</evidence>
<dbReference type="Gene3D" id="1.10.287.1700">
    <property type="match status" value="1"/>
</dbReference>
<gene>
    <name evidence="11" type="ordered locus">Desru_1242</name>
</gene>
<sequence>MKKFQFRLEQVLQQRVAKEEQTLLEQVKAQQECLNCRQSLEETHYKLEEAVRFSEKVAQPDEQLHSLLYREHLQLTLDRQSKMLDRAQEILELRREATVKARQERMVLEKLKEKQWNQYKEQEAYLESKEIDELATLGYARAHH</sequence>
<dbReference type="eggNOG" id="COG2882">
    <property type="taxonomic scope" value="Bacteria"/>
</dbReference>
<keyword evidence="11" id="KW-0969">Cilium</keyword>
<evidence type="ECO:0000256" key="5">
    <source>
        <dbReference type="ARBA" id="ARBA00022475"/>
    </source>
</evidence>
<keyword evidence="11" id="KW-0282">Flagellum</keyword>
<evidence type="ECO:0000256" key="10">
    <source>
        <dbReference type="ARBA" id="ARBA00023225"/>
    </source>
</evidence>
<dbReference type="KEGG" id="dru:Desru_1242"/>
<evidence type="ECO:0000256" key="6">
    <source>
        <dbReference type="ARBA" id="ARBA00022500"/>
    </source>
</evidence>
<keyword evidence="5" id="KW-1003">Cell membrane</keyword>
<dbReference type="RefSeq" id="WP_013841287.1">
    <property type="nucleotide sequence ID" value="NC_015589.1"/>
</dbReference>
<evidence type="ECO:0000256" key="1">
    <source>
        <dbReference type="ARBA" id="ARBA00004413"/>
    </source>
</evidence>
<keyword evidence="10" id="KW-1006">Bacterial flagellum protein export</keyword>
<evidence type="ECO:0000313" key="12">
    <source>
        <dbReference type="Proteomes" id="UP000009234"/>
    </source>
</evidence>
<comment type="similarity">
    <text evidence="2">Belongs to the FliJ family.</text>
</comment>
<evidence type="ECO:0000256" key="2">
    <source>
        <dbReference type="ARBA" id="ARBA00010004"/>
    </source>
</evidence>
<dbReference type="Pfam" id="PF02050">
    <property type="entry name" value="FliJ"/>
    <property type="match status" value="1"/>
</dbReference>